<feature type="transmembrane region" description="Helical" evidence="8">
    <location>
        <begin position="24"/>
        <end position="48"/>
    </location>
</feature>
<dbReference type="CDD" id="cd01031">
    <property type="entry name" value="EriC"/>
    <property type="match status" value="1"/>
</dbReference>
<keyword evidence="7" id="KW-0868">Chloride</keyword>
<feature type="transmembrane region" description="Helical" evidence="8">
    <location>
        <begin position="353"/>
        <end position="371"/>
    </location>
</feature>
<evidence type="ECO:0000256" key="2">
    <source>
        <dbReference type="ARBA" id="ARBA00022448"/>
    </source>
</evidence>
<feature type="transmembrane region" description="Helical" evidence="8">
    <location>
        <begin position="205"/>
        <end position="224"/>
    </location>
</feature>
<feature type="transmembrane region" description="Helical" evidence="8">
    <location>
        <begin position="119"/>
        <end position="137"/>
    </location>
</feature>
<sequence length="449" mass="48531">MQSTNSAIQYITQKIASWQNRSPFILLFLAGIVGVFTGLLGSLFQIGLNLILNWHKNFSQHPVTSSSYFNYFLIFTIAAVMGAFSYYLVKKFAPESSGSGIPEVEGALLDERPVRWWRVLPVKFFGGLAALGSGMILGREGPTVQMGANLGKMTSDAFKLKDKESQHTLIATGAGAGITTAFNAPLGGILFIIEEMHDEFSYTKTSVKAIFVGCITACITYQFIMSSASILTLPTPNNVPLNSLWLFIILGLFLGAIGSLSNFLILRTRSYLQAFYKKNKFNFIVTGAVLAGSFGLLLSVASALSGDGFDVIPKVTEGFYAFYPLLLIFIFRFFATVLCFGSGAPGGIFSPTMALGAILGVLFGLIIQQLLPQYDIHLSSYAILAMAGLFAATIRAPLTGIVIIMEMTNGYMLILPLLLTCVSATFIAQTLGSLPLYSAILQSTLKNNN</sequence>
<proteinExistence type="predicted"/>
<dbReference type="EMBL" id="CP081495">
    <property type="protein sequence ID" value="UYW02482.1"/>
    <property type="molecule type" value="Genomic_DNA"/>
</dbReference>
<feature type="transmembrane region" description="Helical" evidence="8">
    <location>
        <begin position="68"/>
        <end position="89"/>
    </location>
</feature>
<name>A0ABY6M1P0_9FLAO</name>
<organism evidence="9 10">
    <name type="scientific">Flavobacterium agricola</name>
    <dbReference type="NCBI Taxonomy" id="2870839"/>
    <lineage>
        <taxon>Bacteria</taxon>
        <taxon>Pseudomonadati</taxon>
        <taxon>Bacteroidota</taxon>
        <taxon>Flavobacteriia</taxon>
        <taxon>Flavobacteriales</taxon>
        <taxon>Flavobacteriaceae</taxon>
        <taxon>Flavobacterium</taxon>
    </lineage>
</organism>
<feature type="transmembrane region" description="Helical" evidence="8">
    <location>
        <begin position="321"/>
        <end position="341"/>
    </location>
</feature>
<feature type="transmembrane region" description="Helical" evidence="8">
    <location>
        <begin position="169"/>
        <end position="193"/>
    </location>
</feature>
<accession>A0ABY6M1P0</accession>
<keyword evidence="2" id="KW-0813">Transport</keyword>
<dbReference type="Pfam" id="PF00654">
    <property type="entry name" value="Voltage_CLC"/>
    <property type="match status" value="1"/>
</dbReference>
<feature type="transmembrane region" description="Helical" evidence="8">
    <location>
        <begin position="383"/>
        <end position="404"/>
    </location>
</feature>
<evidence type="ECO:0000256" key="8">
    <source>
        <dbReference type="SAM" id="Phobius"/>
    </source>
</evidence>
<keyword evidence="3 8" id="KW-0812">Transmembrane</keyword>
<evidence type="ECO:0000313" key="10">
    <source>
        <dbReference type="Proteomes" id="UP001163328"/>
    </source>
</evidence>
<reference evidence="9" key="1">
    <citation type="submission" date="2021-08" db="EMBL/GenBank/DDBJ databases">
        <title>Flavobacterium sp. strain CC-SYL302.</title>
        <authorList>
            <person name="Lin S.-Y."/>
            <person name="Lee T.-H."/>
            <person name="Young C.-C."/>
        </authorList>
    </citation>
    <scope>NUCLEOTIDE SEQUENCE</scope>
    <source>
        <strain evidence="9">CC-SYL302</strain>
    </source>
</reference>
<feature type="transmembrane region" description="Helical" evidence="8">
    <location>
        <begin position="281"/>
        <end position="301"/>
    </location>
</feature>
<keyword evidence="4 8" id="KW-1133">Transmembrane helix</keyword>
<feature type="transmembrane region" description="Helical" evidence="8">
    <location>
        <begin position="244"/>
        <end position="265"/>
    </location>
</feature>
<dbReference type="Proteomes" id="UP001163328">
    <property type="component" value="Chromosome"/>
</dbReference>
<dbReference type="PRINTS" id="PR00762">
    <property type="entry name" value="CLCHANNEL"/>
</dbReference>
<dbReference type="RefSeq" id="WP_264435040.1">
    <property type="nucleotide sequence ID" value="NZ_CP081495.1"/>
</dbReference>
<evidence type="ECO:0000256" key="5">
    <source>
        <dbReference type="ARBA" id="ARBA00023065"/>
    </source>
</evidence>
<gene>
    <name evidence="9" type="primary">clcA</name>
    <name evidence="9" type="ORF">K5I29_06250</name>
</gene>
<dbReference type="Gene3D" id="1.10.3080.10">
    <property type="entry name" value="Clc chloride channel"/>
    <property type="match status" value="1"/>
</dbReference>
<dbReference type="InterPro" id="IPR014743">
    <property type="entry name" value="Cl-channel_core"/>
</dbReference>
<feature type="transmembrane region" description="Helical" evidence="8">
    <location>
        <begin position="411"/>
        <end position="431"/>
    </location>
</feature>
<dbReference type="PANTHER" id="PTHR45711">
    <property type="entry name" value="CHLORIDE CHANNEL PROTEIN"/>
    <property type="match status" value="1"/>
</dbReference>
<dbReference type="NCBIfam" id="NF003640">
    <property type="entry name" value="PRK05277.1"/>
    <property type="match status" value="1"/>
</dbReference>
<evidence type="ECO:0000256" key="3">
    <source>
        <dbReference type="ARBA" id="ARBA00022692"/>
    </source>
</evidence>
<evidence type="ECO:0000256" key="1">
    <source>
        <dbReference type="ARBA" id="ARBA00004141"/>
    </source>
</evidence>
<keyword evidence="6 8" id="KW-0472">Membrane</keyword>
<protein>
    <submittedName>
        <fullName evidence="9">H(+)/Cl(-) exchange transporter ClcA</fullName>
    </submittedName>
</protein>
<evidence type="ECO:0000256" key="6">
    <source>
        <dbReference type="ARBA" id="ARBA00023136"/>
    </source>
</evidence>
<comment type="subcellular location">
    <subcellularLocation>
        <location evidence="1">Membrane</location>
        <topology evidence="1">Multi-pass membrane protein</topology>
    </subcellularLocation>
</comment>
<evidence type="ECO:0000256" key="4">
    <source>
        <dbReference type="ARBA" id="ARBA00022989"/>
    </source>
</evidence>
<dbReference type="PANTHER" id="PTHR45711:SF6">
    <property type="entry name" value="CHLORIDE CHANNEL PROTEIN"/>
    <property type="match status" value="1"/>
</dbReference>
<dbReference type="SUPFAM" id="SSF81340">
    <property type="entry name" value="Clc chloride channel"/>
    <property type="match status" value="1"/>
</dbReference>
<evidence type="ECO:0000256" key="7">
    <source>
        <dbReference type="ARBA" id="ARBA00023214"/>
    </source>
</evidence>
<evidence type="ECO:0000313" key="9">
    <source>
        <dbReference type="EMBL" id="UYW02482.1"/>
    </source>
</evidence>
<keyword evidence="5" id="KW-0406">Ion transport</keyword>
<keyword evidence="10" id="KW-1185">Reference proteome</keyword>
<dbReference type="InterPro" id="IPR001807">
    <property type="entry name" value="ClC"/>
</dbReference>